<evidence type="ECO:0008006" key="2">
    <source>
        <dbReference type="Google" id="ProtNLM"/>
    </source>
</evidence>
<dbReference type="PANTHER" id="PTHR41317">
    <property type="entry name" value="PD-(D_E)XK NUCLEASE FAMILY TRANSPOSASE"/>
    <property type="match status" value="1"/>
</dbReference>
<dbReference type="PANTHER" id="PTHR41317:SF1">
    <property type="entry name" value="PD-(D_E)XK NUCLEASE FAMILY TRANSPOSASE"/>
    <property type="match status" value="1"/>
</dbReference>
<organism evidence="1">
    <name type="scientific">Candidatus Kentrum sp. FW</name>
    <dbReference type="NCBI Taxonomy" id="2126338"/>
    <lineage>
        <taxon>Bacteria</taxon>
        <taxon>Pseudomonadati</taxon>
        <taxon>Pseudomonadota</taxon>
        <taxon>Gammaproteobacteria</taxon>
        <taxon>Candidatus Kentrum</taxon>
    </lineage>
</organism>
<dbReference type="Pfam" id="PF12784">
    <property type="entry name" value="PDDEXK_2"/>
    <property type="match status" value="1"/>
</dbReference>
<evidence type="ECO:0000313" key="1">
    <source>
        <dbReference type="EMBL" id="VFJ44808.1"/>
    </source>
</evidence>
<protein>
    <recommendedName>
        <fullName evidence="2">Rpn family recombination-promoting nuclease/putative transposase</fullName>
    </recommendedName>
</protein>
<accession>A0A450RZW0</accession>
<dbReference type="EMBL" id="CAADEW010000008">
    <property type="protein sequence ID" value="VFJ44808.1"/>
    <property type="molecule type" value="Genomic_DNA"/>
</dbReference>
<sequence length="323" mass="36914">MPKKTGRKIITFDWAIKTVLRNKANFDVLAGFLTALFDRPITILDMLESESNQEDEADKYNRVDLLAKTGDGERIIVEVRYLPEANYLRRLAYGTAKTIVESLKLGESYGNVKKVYSVSLLYFDVTDKGDDYIYHGKTDFMGLHTRRPVTLKRSLVGDRVRINDTNVFPEYYLIAVRRFSDIVRDNLDEWVWAFKHNEVPDEFTAPGIGALKDKFDYLKMTEEERRRFDAHQDRMRSEGGMITHAREEGLEEGRKLGKEEGIEEGMKLGRKEGIKLGKEEGIEEGAHGKALDIARALKHEGVPIVRIAEITGVPLSDLEVEEL</sequence>
<name>A0A450RZW0_9GAMM</name>
<reference evidence="1" key="1">
    <citation type="submission" date="2019-02" db="EMBL/GenBank/DDBJ databases">
        <authorList>
            <person name="Gruber-Vodicka R. H."/>
            <person name="Seah K. B. B."/>
        </authorList>
    </citation>
    <scope>NUCLEOTIDE SEQUENCE</scope>
    <source>
        <strain evidence="1">BECK_BZ15</strain>
    </source>
</reference>
<proteinExistence type="predicted"/>
<dbReference type="AlphaFoldDB" id="A0A450RZW0"/>
<gene>
    <name evidence="1" type="ORF">BECKFW1821A_GA0114235_100833</name>
</gene>